<accession>A0A3P9HRD7</accession>
<dbReference type="Ensembl" id="ENSORLT00015016854.1">
    <property type="protein sequence ID" value="ENSORLP00015010321.1"/>
    <property type="gene ID" value="ENSORLG00015011130.1"/>
</dbReference>
<dbReference type="GO" id="GO:0007166">
    <property type="term" value="P:cell surface receptor signaling pathway"/>
    <property type="evidence" value="ECO:0007669"/>
    <property type="project" value="InterPro"/>
</dbReference>
<feature type="transmembrane region" description="Helical" evidence="9">
    <location>
        <begin position="907"/>
        <end position="928"/>
    </location>
</feature>
<protein>
    <recommendedName>
        <fullName evidence="15">Adhesion G protein-coupled receptor G7</fullName>
    </recommendedName>
</protein>
<dbReference type="InterPro" id="IPR017981">
    <property type="entry name" value="GPCR_2-like_7TM"/>
</dbReference>
<evidence type="ECO:0000259" key="11">
    <source>
        <dbReference type="PROSITE" id="PS50221"/>
    </source>
</evidence>
<dbReference type="AlphaFoldDB" id="A0A3P9HRD7"/>
<feature type="compositionally biased region" description="Polar residues" evidence="8">
    <location>
        <begin position="82"/>
        <end position="134"/>
    </location>
</feature>
<evidence type="ECO:0008006" key="15">
    <source>
        <dbReference type="Google" id="ProtNLM"/>
    </source>
</evidence>
<keyword evidence="4 9" id="KW-0812">Transmembrane</keyword>
<dbReference type="PANTHER" id="PTHR47767">
    <property type="entry name" value="ADHESION G PROTEIN-COUPLED RECEPTOR G7"/>
    <property type="match status" value="1"/>
</dbReference>
<keyword evidence="6 9" id="KW-0472">Membrane</keyword>
<feature type="region of interest" description="Disordered" evidence="8">
    <location>
        <begin position="328"/>
        <end position="375"/>
    </location>
</feature>
<dbReference type="Gene3D" id="2.10.25.10">
    <property type="entry name" value="Laminin"/>
    <property type="match status" value="1"/>
</dbReference>
<evidence type="ECO:0000256" key="3">
    <source>
        <dbReference type="ARBA" id="ARBA00022475"/>
    </source>
</evidence>
<dbReference type="Pfam" id="PF00002">
    <property type="entry name" value="7tm_2"/>
    <property type="match status" value="1"/>
</dbReference>
<dbReference type="InterPro" id="IPR000742">
    <property type="entry name" value="EGF"/>
</dbReference>
<keyword evidence="5 9" id="KW-1133">Transmembrane helix</keyword>
<evidence type="ECO:0000313" key="14">
    <source>
        <dbReference type="Proteomes" id="UP000265200"/>
    </source>
</evidence>
<dbReference type="SMART" id="SM00303">
    <property type="entry name" value="GPS"/>
    <property type="match status" value="1"/>
</dbReference>
<dbReference type="Gene3D" id="1.20.1070.10">
    <property type="entry name" value="Rhodopsin 7-helix transmembrane proteins"/>
    <property type="match status" value="1"/>
</dbReference>
<feature type="compositionally biased region" description="Polar residues" evidence="8">
    <location>
        <begin position="195"/>
        <end position="215"/>
    </location>
</feature>
<feature type="region of interest" description="Disordered" evidence="8">
    <location>
        <begin position="35"/>
        <end position="65"/>
    </location>
</feature>
<evidence type="ECO:0000256" key="8">
    <source>
        <dbReference type="SAM" id="MobiDB-lite"/>
    </source>
</evidence>
<dbReference type="InterPro" id="IPR053066">
    <property type="entry name" value="ADGR_G7"/>
</dbReference>
<comment type="subcellular location">
    <subcellularLocation>
        <location evidence="2">Cell membrane</location>
    </subcellularLocation>
    <subcellularLocation>
        <location evidence="1">Membrane</location>
        <topology evidence="1">Multi-pass membrane protein</topology>
    </subcellularLocation>
</comment>
<evidence type="ECO:0000313" key="13">
    <source>
        <dbReference type="Ensembl" id="ENSORLP00015010321.1"/>
    </source>
</evidence>
<dbReference type="InterPro" id="IPR000203">
    <property type="entry name" value="GPS"/>
</dbReference>
<feature type="transmembrane region" description="Helical" evidence="9">
    <location>
        <begin position="873"/>
        <end position="895"/>
    </location>
</feature>
<feature type="transmembrane region" description="Helical" evidence="9">
    <location>
        <begin position="958"/>
        <end position="982"/>
    </location>
</feature>
<dbReference type="PROSITE" id="PS00022">
    <property type="entry name" value="EGF_1"/>
    <property type="match status" value="1"/>
</dbReference>
<evidence type="ECO:0000256" key="7">
    <source>
        <dbReference type="ARBA" id="ARBA00023157"/>
    </source>
</evidence>
<organism evidence="13 14">
    <name type="scientific">Oryzias latipes</name>
    <name type="common">Japanese rice fish</name>
    <name type="synonym">Japanese killifish</name>
    <dbReference type="NCBI Taxonomy" id="8090"/>
    <lineage>
        <taxon>Eukaryota</taxon>
        <taxon>Metazoa</taxon>
        <taxon>Chordata</taxon>
        <taxon>Craniata</taxon>
        <taxon>Vertebrata</taxon>
        <taxon>Euteleostomi</taxon>
        <taxon>Actinopterygii</taxon>
        <taxon>Neopterygii</taxon>
        <taxon>Teleostei</taxon>
        <taxon>Neoteleostei</taxon>
        <taxon>Acanthomorphata</taxon>
        <taxon>Ovalentaria</taxon>
        <taxon>Atherinomorphae</taxon>
        <taxon>Beloniformes</taxon>
        <taxon>Adrianichthyidae</taxon>
        <taxon>Oryziinae</taxon>
        <taxon>Oryzias</taxon>
    </lineage>
</organism>
<dbReference type="PANTHER" id="PTHR47767:SF1">
    <property type="entry name" value="ADHESION G PROTEIN-COUPLED RECEPTOR G7"/>
    <property type="match status" value="1"/>
</dbReference>
<evidence type="ECO:0000256" key="1">
    <source>
        <dbReference type="ARBA" id="ARBA00004141"/>
    </source>
</evidence>
<feature type="region of interest" description="Disordered" evidence="8">
    <location>
        <begin position="82"/>
        <end position="246"/>
    </location>
</feature>
<evidence type="ECO:0000256" key="2">
    <source>
        <dbReference type="ARBA" id="ARBA00004236"/>
    </source>
</evidence>
<dbReference type="InterPro" id="IPR046338">
    <property type="entry name" value="GAIN_dom_sf"/>
</dbReference>
<reference evidence="13" key="3">
    <citation type="submission" date="2025-08" db="UniProtKB">
        <authorList>
            <consortium name="Ensembl"/>
        </authorList>
    </citation>
    <scope>IDENTIFICATION</scope>
    <source>
        <strain evidence="13">HSOK</strain>
    </source>
</reference>
<feature type="domain" description="GAIN-B" evidence="11">
    <location>
        <begin position="607"/>
        <end position="765"/>
    </location>
</feature>
<reference evidence="13" key="4">
    <citation type="submission" date="2025-09" db="UniProtKB">
        <authorList>
            <consortium name="Ensembl"/>
        </authorList>
    </citation>
    <scope>IDENTIFICATION</scope>
    <source>
        <strain evidence="13">HSOK</strain>
    </source>
</reference>
<feature type="transmembrane region" description="Helical" evidence="9">
    <location>
        <begin position="813"/>
        <end position="833"/>
    </location>
</feature>
<dbReference type="InterPro" id="IPR057244">
    <property type="entry name" value="GAIN_B"/>
</dbReference>
<dbReference type="PROSITE" id="PS50221">
    <property type="entry name" value="GAIN_B"/>
    <property type="match status" value="1"/>
</dbReference>
<dbReference type="InterPro" id="IPR053984">
    <property type="entry name" value="GPR128_N"/>
</dbReference>
<keyword evidence="10" id="KW-0732">Signal</keyword>
<evidence type="ECO:0000256" key="10">
    <source>
        <dbReference type="SAM" id="SignalP"/>
    </source>
</evidence>
<feature type="chain" id="PRO_5018233735" description="Adhesion G protein-coupled receptor G7" evidence="10">
    <location>
        <begin position="22"/>
        <end position="1107"/>
    </location>
</feature>
<name>A0A3P9HRD7_ORYLA</name>
<dbReference type="Gene3D" id="2.60.220.50">
    <property type="match status" value="1"/>
</dbReference>
<dbReference type="InterPro" id="IPR053985">
    <property type="entry name" value="GPR128_GAIN_subdom_A"/>
</dbReference>
<evidence type="ECO:0000259" key="12">
    <source>
        <dbReference type="PROSITE" id="PS50261"/>
    </source>
</evidence>
<feature type="transmembrane region" description="Helical" evidence="9">
    <location>
        <begin position="1002"/>
        <end position="1021"/>
    </location>
</feature>
<dbReference type="PROSITE" id="PS50261">
    <property type="entry name" value="G_PROTEIN_RECEP_F2_4"/>
    <property type="match status" value="1"/>
</dbReference>
<evidence type="ECO:0000256" key="9">
    <source>
        <dbReference type="SAM" id="Phobius"/>
    </source>
</evidence>
<dbReference type="Pfam" id="PF22259">
    <property type="entry name" value="GPR128_GAIN_subdomA"/>
    <property type="match status" value="1"/>
</dbReference>
<reference evidence="13 14" key="2">
    <citation type="submission" date="2017-04" db="EMBL/GenBank/DDBJ databases">
        <title>CpG methylation of centromeres and impact of large insertions on vertebrate speciation.</title>
        <authorList>
            <person name="Ichikawa K."/>
            <person name="Yoshimura J."/>
            <person name="Morishita S."/>
        </authorList>
    </citation>
    <scope>NUCLEOTIDE SEQUENCE</scope>
    <source>
        <strain evidence="13 14">HSOK</strain>
    </source>
</reference>
<feature type="transmembrane region" description="Helical" evidence="9">
    <location>
        <begin position="770"/>
        <end position="792"/>
    </location>
</feature>
<proteinExistence type="predicted"/>
<dbReference type="Pfam" id="PF22257">
    <property type="entry name" value="GPR128_N"/>
    <property type="match status" value="1"/>
</dbReference>
<reference key="1">
    <citation type="journal article" date="2007" name="Nature">
        <title>The medaka draft genome and insights into vertebrate genome evolution.</title>
        <authorList>
            <person name="Kasahara M."/>
            <person name="Naruse K."/>
            <person name="Sasaki S."/>
            <person name="Nakatani Y."/>
            <person name="Qu W."/>
            <person name="Ahsan B."/>
            <person name="Yamada T."/>
            <person name="Nagayasu Y."/>
            <person name="Doi K."/>
            <person name="Kasai Y."/>
            <person name="Jindo T."/>
            <person name="Kobayashi D."/>
            <person name="Shimada A."/>
            <person name="Toyoda A."/>
            <person name="Kuroki Y."/>
            <person name="Fujiyama A."/>
            <person name="Sasaki T."/>
            <person name="Shimizu A."/>
            <person name="Asakawa S."/>
            <person name="Shimizu N."/>
            <person name="Hashimoto S."/>
            <person name="Yang J."/>
            <person name="Lee Y."/>
            <person name="Matsushima K."/>
            <person name="Sugano S."/>
            <person name="Sakaizumi M."/>
            <person name="Narita T."/>
            <person name="Ohishi K."/>
            <person name="Haga S."/>
            <person name="Ohta F."/>
            <person name="Nomoto H."/>
            <person name="Nogata K."/>
            <person name="Morishita T."/>
            <person name="Endo T."/>
            <person name="Shin-I T."/>
            <person name="Takeda H."/>
            <person name="Morishita S."/>
            <person name="Kohara Y."/>
        </authorList>
    </citation>
    <scope>NUCLEOTIDE SEQUENCE [LARGE SCALE GENOMIC DNA]</scope>
    <source>
        <strain>Hd-rR</strain>
    </source>
</reference>
<dbReference type="Pfam" id="PF01825">
    <property type="entry name" value="GPS"/>
    <property type="match status" value="1"/>
</dbReference>
<feature type="signal peptide" evidence="10">
    <location>
        <begin position="1"/>
        <end position="21"/>
    </location>
</feature>
<dbReference type="InterPro" id="IPR000832">
    <property type="entry name" value="GPCR_2_secretin-like"/>
</dbReference>
<dbReference type="InterPro" id="IPR053986">
    <property type="entry name" value="GPR128_GAIN_subdom_B"/>
</dbReference>
<dbReference type="Proteomes" id="UP000265200">
    <property type="component" value="Chromosome 2"/>
</dbReference>
<feature type="transmembrane region" description="Helical" evidence="9">
    <location>
        <begin position="1033"/>
        <end position="1054"/>
    </location>
</feature>
<keyword evidence="3" id="KW-1003">Cell membrane</keyword>
<evidence type="ECO:0000256" key="5">
    <source>
        <dbReference type="ARBA" id="ARBA00022989"/>
    </source>
</evidence>
<dbReference type="Pfam" id="PF22261">
    <property type="entry name" value="GPR128_GAIN_subdom_B"/>
    <property type="match status" value="1"/>
</dbReference>
<evidence type="ECO:0000256" key="6">
    <source>
        <dbReference type="ARBA" id="ARBA00023136"/>
    </source>
</evidence>
<feature type="domain" description="G-protein coupled receptors family 2 profile 2" evidence="12">
    <location>
        <begin position="771"/>
        <end position="1056"/>
    </location>
</feature>
<keyword evidence="7" id="KW-1015">Disulfide bond</keyword>
<sequence length="1107" mass="119137">MEHCLCFISVLAILSSSGAQSSRFSLVRMTSPTSTSVSMETENTVTPFAPTDTTMDIPSLTGTTVDTPALTETTVETPALTGTTVDTPALTGTTVDTPALTGTTVETPALTGTTVDTPALTGTTVDTPALTGTTVDDPALTETTVDDPALTGTTVDTPALTETTVDTPALTETTTDPPTETFGPTDANTDLPVVTETTADPPTTAKNTIVPSDPTTADPLFTTESTMDPPSSLEPTEAPGSTVVSPDGVTEHLQSSLGTTTTANESPTSIRYTTVNLTPESTNDTDLTNATQGTPFTTLTTTLSYSHTMPDFITDGTSPTQPTTQILTLSPQNPTTITTNTSTNTTTASTLAPITNTTSSRTPIPTTPSTLTPIHTTTSTPAPLVCVNGGTALGSMVCICPDEWTGPTCSLQNFCKAAKVEEFQFPRTLVGFFAYSERRCPAGTSGAGKPQASTRCLPKGQVPGFGPVRVLQCEQTLSDILQNLTSGADLELLASSTQILTSQPEEMKSENVTAAAQIANTLLQSPNATEGVRAAAMATVSQLMSAPVITEENNATQSLTQTLDNLSVNLSRSHNTSQVVQPNLAVQSAHILAGDSQGIQFTSLAGTSGNFSANRLRLNTNAPDVVVENGTTVEALVYLRFGSGQPTGGSTQTASNISMGFVLYQNNRFFTSKRYRGRQATIRVLSATVWGGERSITPEHVELQFRPAVPEGFLLHDFSCVFWNYSLLDWSTTGCSKREASDGVLRCFCNHTTNFAALWSYREDFKYAEALNIISIVGLSFSILGLVVTILHHIRENFLRTPRKQTTSVNSRLALLFIYVSLLAFIITFIAGVQNHPRNTEPEDVDDNVIPDSEEHVWPDRGPCTAVAALQHFFLLATFSWNSVYGTQLVLLVRSMRRSLPPFWKPLSVAVGWGFPAVLTAVTLAVTYRADSPLGYRQEEFCWLAGLEKDRFSFRKPLFWGFLLPVGLILIYNMVLLLLTSLITCRDPNLRSSRHSSSTSKVLVSVSLAVLLGLSWTLGYLVLVPTGPAKTTFSILFCICTTTQGFQIFIFFTARTPTFKNAVRRSLRFVIVARHSLNSTKYHLWKNLRESFTTETYRDVKEGTTSL</sequence>
<feature type="compositionally biased region" description="Low complexity" evidence="8">
    <location>
        <begin position="333"/>
        <end position="375"/>
    </location>
</feature>
<dbReference type="GO" id="GO:0004930">
    <property type="term" value="F:G protein-coupled receptor activity"/>
    <property type="evidence" value="ECO:0007669"/>
    <property type="project" value="InterPro"/>
</dbReference>
<evidence type="ECO:0000256" key="4">
    <source>
        <dbReference type="ARBA" id="ARBA00022692"/>
    </source>
</evidence>
<dbReference type="GO" id="GO:0005886">
    <property type="term" value="C:plasma membrane"/>
    <property type="evidence" value="ECO:0007669"/>
    <property type="project" value="UniProtKB-SubCell"/>
</dbReference>
<feature type="compositionally biased region" description="Low complexity" evidence="8">
    <location>
        <begin position="161"/>
        <end position="186"/>
    </location>
</feature>